<proteinExistence type="inferred from homology"/>
<evidence type="ECO:0000313" key="6">
    <source>
        <dbReference type="EMBL" id="MFC4308485.1"/>
    </source>
</evidence>
<evidence type="ECO:0000256" key="3">
    <source>
        <dbReference type="ARBA" id="ARBA00022490"/>
    </source>
</evidence>
<dbReference type="RefSeq" id="WP_380595576.1">
    <property type="nucleotide sequence ID" value="NZ_JBHSDU010000002.1"/>
</dbReference>
<dbReference type="InterPro" id="IPR006015">
    <property type="entry name" value="Universal_stress_UspA"/>
</dbReference>
<dbReference type="Pfam" id="PF00582">
    <property type="entry name" value="Usp"/>
    <property type="match status" value="2"/>
</dbReference>
<dbReference type="SUPFAM" id="SSF52402">
    <property type="entry name" value="Adenine nucleotide alpha hydrolases-like"/>
    <property type="match status" value="2"/>
</dbReference>
<evidence type="ECO:0000259" key="5">
    <source>
        <dbReference type="Pfam" id="PF00582"/>
    </source>
</evidence>
<dbReference type="InterPro" id="IPR006016">
    <property type="entry name" value="UspA"/>
</dbReference>
<evidence type="ECO:0000256" key="4">
    <source>
        <dbReference type="ARBA" id="ARBA00037131"/>
    </source>
</evidence>
<accession>A0ABV8SM99</accession>
<gene>
    <name evidence="6" type="ORF">ACFPN2_05265</name>
</gene>
<dbReference type="PRINTS" id="PR01438">
    <property type="entry name" value="UNVRSLSTRESS"/>
</dbReference>
<name>A0ABV8SM99_9GAMM</name>
<keyword evidence="7" id="KW-1185">Reference proteome</keyword>
<comment type="similarity">
    <text evidence="2">Belongs to the universal stress protein A family.</text>
</comment>
<protein>
    <submittedName>
        <fullName evidence="6">Universal stress protein</fullName>
    </submittedName>
</protein>
<sequence>MTPIQNILAIVDPTAKQRSAVAKGALLAKKLSARLDLFICDTQAARNTRFAQHMKESPQKPLQQLGPWLESIAAPLRDQGLEVTTEILSADPLHTALLDRVKHTCAGLVIKDTHHHTIAQRSFLTNTDWELIRGCPVPLLLVKPTPWSASHRIGAALDPGHLDDKPRLLDRCILDEATRLKEALAGELHAIHTYIPASMIASAVAVPALVIDVPPETLEEERRAKLNDLTALTSDYSLPAGNVHLEVGGVTEALCRVASEYEIDIMAMGAISRRGWKRMLIGSTAELVLEQLPCDMLVVKSPNFAELLVL</sequence>
<reference evidence="7" key="1">
    <citation type="journal article" date="2019" name="Int. J. Syst. Evol. Microbiol.">
        <title>The Global Catalogue of Microorganisms (GCM) 10K type strain sequencing project: providing services to taxonomists for standard genome sequencing and annotation.</title>
        <authorList>
            <consortium name="The Broad Institute Genomics Platform"/>
            <consortium name="The Broad Institute Genome Sequencing Center for Infectious Disease"/>
            <person name="Wu L."/>
            <person name="Ma J."/>
        </authorList>
    </citation>
    <scope>NUCLEOTIDE SEQUENCE [LARGE SCALE GENOMIC DNA]</scope>
    <source>
        <strain evidence="7">CGMCC 1.10759</strain>
    </source>
</reference>
<feature type="domain" description="UspA" evidence="5">
    <location>
        <begin position="4"/>
        <end position="143"/>
    </location>
</feature>
<dbReference type="Proteomes" id="UP001595904">
    <property type="component" value="Unassembled WGS sequence"/>
</dbReference>
<evidence type="ECO:0000256" key="1">
    <source>
        <dbReference type="ARBA" id="ARBA00004496"/>
    </source>
</evidence>
<organism evidence="6 7">
    <name type="scientific">Steroidobacter flavus</name>
    <dbReference type="NCBI Taxonomy" id="1842136"/>
    <lineage>
        <taxon>Bacteria</taxon>
        <taxon>Pseudomonadati</taxon>
        <taxon>Pseudomonadota</taxon>
        <taxon>Gammaproteobacteria</taxon>
        <taxon>Steroidobacterales</taxon>
        <taxon>Steroidobacteraceae</taxon>
        <taxon>Steroidobacter</taxon>
    </lineage>
</organism>
<dbReference type="Gene3D" id="3.40.50.12370">
    <property type="match status" value="1"/>
</dbReference>
<keyword evidence="3" id="KW-0963">Cytoplasm</keyword>
<dbReference type="PANTHER" id="PTHR47892:SF1">
    <property type="entry name" value="UNIVERSAL STRESS PROTEIN E"/>
    <property type="match status" value="1"/>
</dbReference>
<comment type="caution">
    <text evidence="6">The sequence shown here is derived from an EMBL/GenBank/DDBJ whole genome shotgun (WGS) entry which is preliminary data.</text>
</comment>
<evidence type="ECO:0000313" key="7">
    <source>
        <dbReference type="Proteomes" id="UP001595904"/>
    </source>
</evidence>
<comment type="subcellular location">
    <subcellularLocation>
        <location evidence="1">Cytoplasm</location>
    </subcellularLocation>
</comment>
<feature type="domain" description="UspA" evidence="5">
    <location>
        <begin position="173"/>
        <end position="300"/>
    </location>
</feature>
<dbReference type="EMBL" id="JBHSDU010000002">
    <property type="protein sequence ID" value="MFC4308485.1"/>
    <property type="molecule type" value="Genomic_DNA"/>
</dbReference>
<dbReference type="PANTHER" id="PTHR47892">
    <property type="entry name" value="UNIVERSAL STRESS PROTEIN E"/>
    <property type="match status" value="1"/>
</dbReference>
<comment type="function">
    <text evidence="4">Required for resistance to DNA-damaging agents.</text>
</comment>
<evidence type="ECO:0000256" key="2">
    <source>
        <dbReference type="ARBA" id="ARBA00008791"/>
    </source>
</evidence>